<evidence type="ECO:0000313" key="2">
    <source>
        <dbReference type="Proteomes" id="UP001501734"/>
    </source>
</evidence>
<comment type="caution">
    <text evidence="1">The sequence shown here is derived from an EMBL/GenBank/DDBJ whole genome shotgun (WGS) entry which is preliminary data.</text>
</comment>
<proteinExistence type="predicted"/>
<name>A0ABP7W379_9BACI</name>
<protein>
    <recommendedName>
        <fullName evidence="3">Transposase</fullName>
    </recommendedName>
</protein>
<dbReference type="Proteomes" id="UP001501734">
    <property type="component" value="Unassembled WGS sequence"/>
</dbReference>
<evidence type="ECO:0008006" key="3">
    <source>
        <dbReference type="Google" id="ProtNLM"/>
    </source>
</evidence>
<gene>
    <name evidence="1" type="ORF">GCM10022410_25040</name>
</gene>
<reference evidence="2" key="1">
    <citation type="journal article" date="2019" name="Int. J. Syst. Evol. Microbiol.">
        <title>The Global Catalogue of Microorganisms (GCM) 10K type strain sequencing project: providing services to taxonomists for standard genome sequencing and annotation.</title>
        <authorList>
            <consortium name="The Broad Institute Genomics Platform"/>
            <consortium name="The Broad Institute Genome Sequencing Center for Infectious Disease"/>
            <person name="Wu L."/>
            <person name="Ma J."/>
        </authorList>
    </citation>
    <scope>NUCLEOTIDE SEQUENCE [LARGE SCALE GENOMIC DNA]</scope>
    <source>
        <strain evidence="2">JCM 17250</strain>
    </source>
</reference>
<organism evidence="1 2">
    <name type="scientific">Amphibacillus indicireducens</name>
    <dbReference type="NCBI Taxonomy" id="1076330"/>
    <lineage>
        <taxon>Bacteria</taxon>
        <taxon>Bacillati</taxon>
        <taxon>Bacillota</taxon>
        <taxon>Bacilli</taxon>
        <taxon>Bacillales</taxon>
        <taxon>Bacillaceae</taxon>
        <taxon>Amphibacillus</taxon>
    </lineage>
</organism>
<keyword evidence="2" id="KW-1185">Reference proteome</keyword>
<evidence type="ECO:0000313" key="1">
    <source>
        <dbReference type="EMBL" id="GAA4079981.1"/>
    </source>
</evidence>
<dbReference type="EMBL" id="BAABDL010000145">
    <property type="protein sequence ID" value="GAA4079981.1"/>
    <property type="molecule type" value="Genomic_DNA"/>
</dbReference>
<accession>A0ABP7W379</accession>
<sequence>MIILHDFKIEIEEYNARGKKNCFPIFERCPGCDCISQGNLHRNGFYFRYGLKEDKEFYIPICRLRCLSCKVSISILPSFLIPYFQHTLHMIITLF</sequence>